<dbReference type="WBParaSite" id="PTRK_0000814375.1">
    <property type="protein sequence ID" value="PTRK_0000814375.1"/>
    <property type="gene ID" value="PTRK_0000814375"/>
</dbReference>
<evidence type="ECO:0000313" key="2">
    <source>
        <dbReference type="Proteomes" id="UP000038045"/>
    </source>
</evidence>
<dbReference type="PRINTS" id="PR00786">
    <property type="entry name" value="NEPRILYSIN"/>
</dbReference>
<dbReference type="InterPro" id="IPR024079">
    <property type="entry name" value="MetalloPept_cat_dom_sf"/>
</dbReference>
<dbReference type="SUPFAM" id="SSF55486">
    <property type="entry name" value="Metalloproteases ('zincins'), catalytic domain"/>
    <property type="match status" value="1"/>
</dbReference>
<dbReference type="Gene3D" id="3.40.390.10">
    <property type="entry name" value="Collagenase (Catalytic Domain)"/>
    <property type="match status" value="1"/>
</dbReference>
<dbReference type="PANTHER" id="PTHR11733">
    <property type="entry name" value="ZINC METALLOPROTEASE FAMILY M13 NEPRILYSIN-RELATED"/>
    <property type="match status" value="1"/>
</dbReference>
<feature type="domain" description="Peptidase M13 C-terminal" evidence="1">
    <location>
        <begin position="2"/>
        <end position="98"/>
    </location>
</feature>
<dbReference type="PANTHER" id="PTHR11733:SF133">
    <property type="entry name" value="PHOSPHATE-REGULATING NEUTRAL ENDOPEPTIDASE PHEX"/>
    <property type="match status" value="1"/>
</dbReference>
<reference evidence="3" key="1">
    <citation type="submission" date="2017-02" db="UniProtKB">
        <authorList>
            <consortium name="WormBaseParasite"/>
        </authorList>
    </citation>
    <scope>IDENTIFICATION</scope>
</reference>
<dbReference type="GO" id="GO:0005886">
    <property type="term" value="C:plasma membrane"/>
    <property type="evidence" value="ECO:0007669"/>
    <property type="project" value="TreeGrafter"/>
</dbReference>
<dbReference type="STRING" id="131310.A0A0N4ZJI7"/>
<name>A0A0N4ZJI7_PARTI</name>
<dbReference type="InterPro" id="IPR000718">
    <property type="entry name" value="Peptidase_M13"/>
</dbReference>
<proteinExistence type="predicted"/>
<sequence>MLREPIFDLNLPTTVKFGGYGSVIGNEIIHGFDEEGIRFTKFGKDEKYIKRRQCMIDQYNDITYLGGSLKVNGTLTLMENIVDNGGIEIAYRAFKKYEKLHG</sequence>
<dbReference type="GO" id="GO:0016485">
    <property type="term" value="P:protein processing"/>
    <property type="evidence" value="ECO:0007669"/>
    <property type="project" value="TreeGrafter"/>
</dbReference>
<keyword evidence="2" id="KW-1185">Reference proteome</keyword>
<dbReference type="GO" id="GO:0004222">
    <property type="term" value="F:metalloendopeptidase activity"/>
    <property type="evidence" value="ECO:0007669"/>
    <property type="project" value="InterPro"/>
</dbReference>
<evidence type="ECO:0000259" key="1">
    <source>
        <dbReference type="Pfam" id="PF01431"/>
    </source>
</evidence>
<dbReference type="PROSITE" id="PS51885">
    <property type="entry name" value="NEPRILYSIN"/>
    <property type="match status" value="1"/>
</dbReference>
<organism evidence="2 3">
    <name type="scientific">Parastrongyloides trichosuri</name>
    <name type="common">Possum-specific nematode worm</name>
    <dbReference type="NCBI Taxonomy" id="131310"/>
    <lineage>
        <taxon>Eukaryota</taxon>
        <taxon>Metazoa</taxon>
        <taxon>Ecdysozoa</taxon>
        <taxon>Nematoda</taxon>
        <taxon>Chromadorea</taxon>
        <taxon>Rhabditida</taxon>
        <taxon>Tylenchina</taxon>
        <taxon>Panagrolaimomorpha</taxon>
        <taxon>Strongyloidoidea</taxon>
        <taxon>Strongyloididae</taxon>
        <taxon>Parastrongyloides</taxon>
    </lineage>
</organism>
<dbReference type="Pfam" id="PF01431">
    <property type="entry name" value="Peptidase_M13"/>
    <property type="match status" value="1"/>
</dbReference>
<dbReference type="Proteomes" id="UP000038045">
    <property type="component" value="Unplaced"/>
</dbReference>
<dbReference type="AlphaFoldDB" id="A0A0N4ZJI7"/>
<dbReference type="InterPro" id="IPR018497">
    <property type="entry name" value="Peptidase_M13_C"/>
</dbReference>
<evidence type="ECO:0000313" key="3">
    <source>
        <dbReference type="WBParaSite" id="PTRK_0000814375.1"/>
    </source>
</evidence>
<protein>
    <submittedName>
        <fullName evidence="3">Peptidase_M13 domain-containing protein</fullName>
    </submittedName>
</protein>
<accession>A0A0N4ZJI7</accession>